<dbReference type="SMART" id="SM00448">
    <property type="entry name" value="REC"/>
    <property type="match status" value="1"/>
</dbReference>
<dbReference type="GO" id="GO:0005737">
    <property type="term" value="C:cytoplasm"/>
    <property type="evidence" value="ECO:0007669"/>
    <property type="project" value="InterPro"/>
</dbReference>
<dbReference type="InterPro" id="IPR004358">
    <property type="entry name" value="Sig_transdc_His_kin-like_C"/>
</dbReference>
<dbReference type="InterPro" id="IPR005467">
    <property type="entry name" value="His_kinase_dom"/>
</dbReference>
<dbReference type="SMART" id="SM00260">
    <property type="entry name" value="CheW"/>
    <property type="match status" value="1"/>
</dbReference>
<reference evidence="14" key="1">
    <citation type="journal article" date="2015" name="ISME J.">
        <title>Draft Genome Sequence of Streptomyces incarnatus NRRL8089, which Produces the Nucleoside Antibiotic Sinefungin.</title>
        <authorList>
            <person name="Oshima K."/>
            <person name="Hattori M."/>
            <person name="Shimizu H."/>
            <person name="Fukuda K."/>
            <person name="Nemoto M."/>
            <person name="Inagaki K."/>
            <person name="Tamura T."/>
        </authorList>
    </citation>
    <scope>NUCLEOTIDE SEQUENCE</scope>
    <source>
        <strain evidence="14">FACHB-1375</strain>
    </source>
</reference>
<dbReference type="InterPro" id="IPR001789">
    <property type="entry name" value="Sig_transdc_resp-reg_receiver"/>
</dbReference>
<dbReference type="InterPro" id="IPR037006">
    <property type="entry name" value="CheA-like_homodim_sf"/>
</dbReference>
<keyword evidence="15" id="KW-1185">Reference proteome</keyword>
<dbReference type="AlphaFoldDB" id="A0A926VEZ5"/>
<keyword evidence="5 14" id="KW-0418">Kinase</keyword>
<evidence type="ECO:0000313" key="14">
    <source>
        <dbReference type="EMBL" id="MBD2182680.1"/>
    </source>
</evidence>
<keyword evidence="9" id="KW-0175">Coiled coil</keyword>
<evidence type="ECO:0000256" key="7">
    <source>
        <dbReference type="PROSITE-ProRule" id="PRU00110"/>
    </source>
</evidence>
<name>A0A926VEZ5_9CYAN</name>
<feature type="domain" description="Response regulatory" evidence="11">
    <location>
        <begin position="931"/>
        <end position="1048"/>
    </location>
</feature>
<dbReference type="InterPro" id="IPR011006">
    <property type="entry name" value="CheY-like_superfamily"/>
</dbReference>
<dbReference type="InterPro" id="IPR051315">
    <property type="entry name" value="Bact_Chemotaxis_CheA"/>
</dbReference>
<dbReference type="SUPFAM" id="SSF50341">
    <property type="entry name" value="CheW-like"/>
    <property type="match status" value="1"/>
</dbReference>
<keyword evidence="3 8" id="KW-0597">Phosphoprotein</keyword>
<dbReference type="InterPro" id="IPR003594">
    <property type="entry name" value="HATPase_dom"/>
</dbReference>
<dbReference type="InterPro" id="IPR002545">
    <property type="entry name" value="CheW-lke_dom"/>
</dbReference>
<keyword evidence="4" id="KW-0808">Transferase</keyword>
<feature type="coiled-coil region" evidence="9">
    <location>
        <begin position="494"/>
        <end position="549"/>
    </location>
</feature>
<dbReference type="PRINTS" id="PR00344">
    <property type="entry name" value="BCTRLSENSOR"/>
</dbReference>
<evidence type="ECO:0000256" key="2">
    <source>
        <dbReference type="ARBA" id="ARBA00012438"/>
    </source>
</evidence>
<evidence type="ECO:0000256" key="6">
    <source>
        <dbReference type="ARBA" id="ARBA00023012"/>
    </source>
</evidence>
<dbReference type="RefSeq" id="WP_190465634.1">
    <property type="nucleotide sequence ID" value="NZ_JACJPW010000040.1"/>
</dbReference>
<dbReference type="InterPro" id="IPR036641">
    <property type="entry name" value="HPT_dom_sf"/>
</dbReference>
<dbReference type="CDD" id="cd00088">
    <property type="entry name" value="HPT"/>
    <property type="match status" value="1"/>
</dbReference>
<evidence type="ECO:0000259" key="10">
    <source>
        <dbReference type="PROSITE" id="PS50109"/>
    </source>
</evidence>
<dbReference type="Gene3D" id="3.30.565.10">
    <property type="entry name" value="Histidine kinase-like ATPase, C-terminal domain"/>
    <property type="match status" value="1"/>
</dbReference>
<dbReference type="InterPro" id="IPR036890">
    <property type="entry name" value="HATPase_C_sf"/>
</dbReference>
<comment type="catalytic activity">
    <reaction evidence="1">
        <text>ATP + protein L-histidine = ADP + protein N-phospho-L-histidine.</text>
        <dbReference type="EC" id="2.7.13.3"/>
    </reaction>
</comment>
<dbReference type="InterPro" id="IPR036061">
    <property type="entry name" value="CheW-like_dom_sf"/>
</dbReference>
<dbReference type="Gene3D" id="1.20.120.160">
    <property type="entry name" value="HPT domain"/>
    <property type="match status" value="1"/>
</dbReference>
<dbReference type="Gene3D" id="3.40.50.2300">
    <property type="match status" value="1"/>
</dbReference>
<dbReference type="PROSITE" id="PS50109">
    <property type="entry name" value="HIS_KIN"/>
    <property type="match status" value="1"/>
</dbReference>
<feature type="domain" description="CheW-like" evidence="12">
    <location>
        <begin position="736"/>
        <end position="874"/>
    </location>
</feature>
<dbReference type="SUPFAM" id="SSF47226">
    <property type="entry name" value="Histidine-containing phosphotransfer domain, HPT domain"/>
    <property type="match status" value="1"/>
</dbReference>
<sequence length="1058" mass="117847">MSLDTNIREQGYQYFVAEAPELLQAIEQDLLTLREDYSLVKVHSLMRTTHTLKGAAANMGLETIKTIAHHLEDVFKVLYSPDLSIDTELETLLIEGYECLRFPLMAEIQGGYINDNEVLDRAVYVFAQLQEKLGDYFARETHIPTSVELGFDITQSIFEVGVKQRLEELVNLLNNSQPWQVEPALREQAEIFVGLAESLNLPGFGAIAQKTIAALELHPKQASNIAKVAITDFWQAWSAVMAGDRTRGGEPSFTLQQLAGTILPVKVAIEVGEDRRGGAEEQEEFVFSESDSEFSSFIDEAENFVEIDDYVDLPASDLDLSLEEVFGSLVADTIAQSTEISPIAKQTANVTAANVAEVDESTEDGENYQRIVTKSQIPNPKPVSPSVRVDLDLLKSLSHLAGELLINQNRLANIAEQIQDSVGRSRLRLRRHQQTMSELRDWCDEISIAQERQNAKLQIPDFKLPNGEAKLLSAILNLKSEINSNFDSLELDRYSELHVLLQSAIEEIVQLEESTDSTDILARQSSQIIEKQRRLLNNVQDNMREAQMLPVGEIFSRFPRLLQQLTTAHRKPVELTLRGTDVLVDRALAEKLYDPLLHLVRNAFDHGIEAPQIRAHRGKPETGNIEIRAYHQGNQTIIEVSDDGQGLDLDRIRRRAIELQWMSAEQANKLSENAVLDLLFEPGFSTVSQLSDLSGRGIGLNVVRSQMQALYGSVLVRSEPENGTTFSLQFPLTLTMGKLMVCEVGGAVYALLSDAIEQIIIPKSEQIQKLEGQKVLRWSRGESQVMVPVYNMAELLGYSYHSQAPGYTPLLLLRRHQELLGLEVDQILGEQELVIRPLGKAIAPPSYVYGGSTLADGRLTLVIDGTALVDRLFNQLTVKLQISDLKLPIDNKNPTFNLQSETSNLKLKPSAISPLLLPRSPSASIASSSPKILVVDDSISVRQTLALLLQRAGYQVLQAQNGREALQQMQQNRGIQLVICDIEMPVVNGFEFLNNCSQDPDLAKVPVLMLTSRQGEKYRLICLEMGAVGYFTKPYRNDELLGAIADWLAQKAPAAITF</sequence>
<dbReference type="GO" id="GO:0000155">
    <property type="term" value="F:phosphorelay sensor kinase activity"/>
    <property type="evidence" value="ECO:0007669"/>
    <property type="project" value="InterPro"/>
</dbReference>
<dbReference type="SMART" id="SM01231">
    <property type="entry name" value="H-kinase_dim"/>
    <property type="match status" value="1"/>
</dbReference>
<feature type="domain" description="HPt" evidence="13">
    <location>
        <begin position="4"/>
        <end position="107"/>
    </location>
</feature>
<evidence type="ECO:0000256" key="3">
    <source>
        <dbReference type="ARBA" id="ARBA00022553"/>
    </source>
</evidence>
<dbReference type="PANTHER" id="PTHR43395:SF1">
    <property type="entry name" value="CHEMOTAXIS PROTEIN CHEA"/>
    <property type="match status" value="1"/>
</dbReference>
<dbReference type="EMBL" id="JACJPW010000040">
    <property type="protein sequence ID" value="MBD2182680.1"/>
    <property type="molecule type" value="Genomic_DNA"/>
</dbReference>
<dbReference type="Pfam" id="PF02518">
    <property type="entry name" value="HATPase_c"/>
    <property type="match status" value="1"/>
</dbReference>
<feature type="domain" description="Histidine kinase" evidence="10">
    <location>
        <begin position="488"/>
        <end position="734"/>
    </location>
</feature>
<dbReference type="PROSITE" id="PS50894">
    <property type="entry name" value="HPT"/>
    <property type="match status" value="1"/>
</dbReference>
<gene>
    <name evidence="14" type="ORF">H6G03_16500</name>
</gene>
<dbReference type="Proteomes" id="UP000641646">
    <property type="component" value="Unassembled WGS sequence"/>
</dbReference>
<evidence type="ECO:0000256" key="9">
    <source>
        <dbReference type="SAM" id="Coils"/>
    </source>
</evidence>
<comment type="caution">
    <text evidence="14">The sequence shown here is derived from an EMBL/GenBank/DDBJ whole genome shotgun (WGS) entry which is preliminary data.</text>
</comment>
<dbReference type="GO" id="GO:0006935">
    <property type="term" value="P:chemotaxis"/>
    <property type="evidence" value="ECO:0007669"/>
    <property type="project" value="InterPro"/>
</dbReference>
<evidence type="ECO:0000256" key="8">
    <source>
        <dbReference type="PROSITE-ProRule" id="PRU00169"/>
    </source>
</evidence>
<dbReference type="Pfam" id="PF00072">
    <property type="entry name" value="Response_reg"/>
    <property type="match status" value="1"/>
</dbReference>
<reference evidence="14" key="2">
    <citation type="submission" date="2020-08" db="EMBL/GenBank/DDBJ databases">
        <authorList>
            <person name="Chen M."/>
            <person name="Teng W."/>
            <person name="Zhao L."/>
            <person name="Hu C."/>
            <person name="Zhou Y."/>
            <person name="Han B."/>
            <person name="Song L."/>
            <person name="Shu W."/>
        </authorList>
    </citation>
    <scope>NUCLEOTIDE SEQUENCE</scope>
    <source>
        <strain evidence="14">FACHB-1375</strain>
    </source>
</reference>
<evidence type="ECO:0000259" key="12">
    <source>
        <dbReference type="PROSITE" id="PS50851"/>
    </source>
</evidence>
<dbReference type="SMART" id="SM00073">
    <property type="entry name" value="HPT"/>
    <property type="match status" value="1"/>
</dbReference>
<dbReference type="Gene3D" id="2.30.30.40">
    <property type="entry name" value="SH3 Domains"/>
    <property type="match status" value="1"/>
</dbReference>
<dbReference type="PANTHER" id="PTHR43395">
    <property type="entry name" value="SENSOR HISTIDINE KINASE CHEA"/>
    <property type="match status" value="1"/>
</dbReference>
<protein>
    <recommendedName>
        <fullName evidence="2">histidine kinase</fullName>
        <ecNumber evidence="2">2.7.13.3</ecNumber>
    </recommendedName>
</protein>
<dbReference type="PROSITE" id="PS50110">
    <property type="entry name" value="RESPONSE_REGULATORY"/>
    <property type="match status" value="1"/>
</dbReference>
<organism evidence="14 15">
    <name type="scientific">Aerosakkonema funiforme FACHB-1375</name>
    <dbReference type="NCBI Taxonomy" id="2949571"/>
    <lineage>
        <taxon>Bacteria</taxon>
        <taxon>Bacillati</taxon>
        <taxon>Cyanobacteriota</taxon>
        <taxon>Cyanophyceae</taxon>
        <taxon>Oscillatoriophycideae</taxon>
        <taxon>Aerosakkonematales</taxon>
        <taxon>Aerosakkonemataceae</taxon>
        <taxon>Aerosakkonema</taxon>
    </lineage>
</organism>
<dbReference type="SUPFAM" id="SSF52172">
    <property type="entry name" value="CheY-like"/>
    <property type="match status" value="1"/>
</dbReference>
<proteinExistence type="predicted"/>
<evidence type="ECO:0000256" key="5">
    <source>
        <dbReference type="ARBA" id="ARBA00022777"/>
    </source>
</evidence>
<dbReference type="SMART" id="SM00387">
    <property type="entry name" value="HATPase_c"/>
    <property type="match status" value="1"/>
</dbReference>
<evidence type="ECO:0000256" key="4">
    <source>
        <dbReference type="ARBA" id="ARBA00022679"/>
    </source>
</evidence>
<dbReference type="InterPro" id="IPR036097">
    <property type="entry name" value="HisK_dim/P_sf"/>
</dbReference>
<feature type="modified residue" description="4-aspartylphosphate" evidence="8">
    <location>
        <position position="981"/>
    </location>
</feature>
<evidence type="ECO:0000313" key="15">
    <source>
        <dbReference type="Proteomes" id="UP000641646"/>
    </source>
</evidence>
<dbReference type="EC" id="2.7.13.3" evidence="2"/>
<evidence type="ECO:0000256" key="1">
    <source>
        <dbReference type="ARBA" id="ARBA00000085"/>
    </source>
</evidence>
<dbReference type="PROSITE" id="PS50851">
    <property type="entry name" value="CHEW"/>
    <property type="match status" value="1"/>
</dbReference>
<dbReference type="Gene3D" id="1.10.287.560">
    <property type="entry name" value="Histidine kinase CheA-like, homodimeric domain"/>
    <property type="match status" value="1"/>
</dbReference>
<dbReference type="FunFam" id="3.30.565.10:FF:000016">
    <property type="entry name" value="Chemotaxis protein CheA, putative"/>
    <property type="match status" value="1"/>
</dbReference>
<evidence type="ECO:0000259" key="11">
    <source>
        <dbReference type="PROSITE" id="PS50110"/>
    </source>
</evidence>
<dbReference type="Pfam" id="PF02895">
    <property type="entry name" value="H-kinase_dim"/>
    <property type="match status" value="1"/>
</dbReference>
<keyword evidence="6" id="KW-0902">Two-component regulatory system</keyword>
<dbReference type="SUPFAM" id="SSF47384">
    <property type="entry name" value="Homodimeric domain of signal transducing histidine kinase"/>
    <property type="match status" value="1"/>
</dbReference>
<dbReference type="Pfam" id="PF01627">
    <property type="entry name" value="Hpt"/>
    <property type="match status" value="1"/>
</dbReference>
<dbReference type="CDD" id="cd16916">
    <property type="entry name" value="HATPase_CheA-like"/>
    <property type="match status" value="1"/>
</dbReference>
<dbReference type="InterPro" id="IPR008207">
    <property type="entry name" value="Sig_transdc_His_kin_Hpt_dom"/>
</dbReference>
<evidence type="ECO:0000259" key="13">
    <source>
        <dbReference type="PROSITE" id="PS50894"/>
    </source>
</evidence>
<accession>A0A926VEZ5</accession>
<dbReference type="SUPFAM" id="SSF55874">
    <property type="entry name" value="ATPase domain of HSP90 chaperone/DNA topoisomerase II/histidine kinase"/>
    <property type="match status" value="1"/>
</dbReference>
<dbReference type="InterPro" id="IPR004105">
    <property type="entry name" value="CheA-like_dim"/>
</dbReference>
<dbReference type="Pfam" id="PF01584">
    <property type="entry name" value="CheW"/>
    <property type="match status" value="1"/>
</dbReference>
<feature type="modified residue" description="Phosphohistidine" evidence="7">
    <location>
        <position position="50"/>
    </location>
</feature>